<dbReference type="SMART" id="SM00406">
    <property type="entry name" value="IGv"/>
    <property type="match status" value="1"/>
</dbReference>
<keyword evidence="3" id="KW-0812">Transmembrane</keyword>
<keyword evidence="3" id="KW-0472">Membrane</keyword>
<dbReference type="AlphaFoldDB" id="A0A3Q0S1V8"/>
<evidence type="ECO:0000256" key="3">
    <source>
        <dbReference type="SAM" id="Phobius"/>
    </source>
</evidence>
<dbReference type="InterPro" id="IPR036179">
    <property type="entry name" value="Ig-like_dom_sf"/>
</dbReference>
<dbReference type="STRING" id="61819.ENSACIP00000015868"/>
<dbReference type="GO" id="GO:0007166">
    <property type="term" value="P:cell surface receptor signaling pathway"/>
    <property type="evidence" value="ECO:0007669"/>
    <property type="project" value="TreeGrafter"/>
</dbReference>
<accession>A0A3Q0S1V8</accession>
<keyword evidence="2" id="KW-0391">Immunity</keyword>
<evidence type="ECO:0000256" key="1">
    <source>
        <dbReference type="ARBA" id="ARBA00022729"/>
    </source>
</evidence>
<dbReference type="InterPro" id="IPR013106">
    <property type="entry name" value="Ig_V-set"/>
</dbReference>
<evidence type="ECO:0000313" key="5">
    <source>
        <dbReference type="Ensembl" id="ENSACIP00000015868.1"/>
    </source>
</evidence>
<keyword evidence="3" id="KW-1133">Transmembrane helix</keyword>
<dbReference type="SUPFAM" id="SSF48726">
    <property type="entry name" value="Immunoglobulin"/>
    <property type="match status" value="1"/>
</dbReference>
<feature type="transmembrane region" description="Helical" evidence="3">
    <location>
        <begin position="123"/>
        <end position="144"/>
    </location>
</feature>
<name>A0A3Q0S1V8_AMPCI</name>
<keyword evidence="6" id="KW-1185">Reference proteome</keyword>
<dbReference type="PANTHER" id="PTHR23268:SF102">
    <property type="entry name" value="IMMUNOGLOBULIN V-SET DOMAIN-CONTAINING PROTEIN"/>
    <property type="match status" value="1"/>
</dbReference>
<evidence type="ECO:0000259" key="4">
    <source>
        <dbReference type="SMART" id="SM00406"/>
    </source>
</evidence>
<sequence>VLQLRLLGSISYTFYSFQNHSLSVNFEQSSARVVNKGTKELRIDCSHDDSSLAAMLWYQQSAQSMSLIGFTVLQGEPTYENHFKDRFQIIRNNTMKGCLIIRNLSLSDSAVYLCATLRELLHILHVVIISKSNMTVLLLLLLLCGT</sequence>
<dbReference type="Ensembl" id="ENSACIT00000016282.1">
    <property type="protein sequence ID" value="ENSACIP00000015868.1"/>
    <property type="gene ID" value="ENSACIG00000012318.1"/>
</dbReference>
<dbReference type="GO" id="GO:0002376">
    <property type="term" value="P:immune system process"/>
    <property type="evidence" value="ECO:0007669"/>
    <property type="project" value="UniProtKB-KW"/>
</dbReference>
<proteinExistence type="predicted"/>
<dbReference type="Pfam" id="PF07686">
    <property type="entry name" value="V-set"/>
    <property type="match status" value="1"/>
</dbReference>
<dbReference type="InterPro" id="IPR050413">
    <property type="entry name" value="TCR_beta_variable"/>
</dbReference>
<reference evidence="5" key="1">
    <citation type="submission" date="2025-08" db="UniProtKB">
        <authorList>
            <consortium name="Ensembl"/>
        </authorList>
    </citation>
    <scope>IDENTIFICATION</scope>
</reference>
<dbReference type="Proteomes" id="UP000261340">
    <property type="component" value="Unplaced"/>
</dbReference>
<evidence type="ECO:0000313" key="6">
    <source>
        <dbReference type="Proteomes" id="UP000261340"/>
    </source>
</evidence>
<keyword evidence="1" id="KW-0732">Signal</keyword>
<dbReference type="PANTHER" id="PTHR23268">
    <property type="entry name" value="T-CELL RECEPTOR BETA CHAIN"/>
    <property type="match status" value="1"/>
</dbReference>
<dbReference type="InterPro" id="IPR013783">
    <property type="entry name" value="Ig-like_fold"/>
</dbReference>
<dbReference type="OMA" id="LRIDCSH"/>
<reference evidence="5" key="2">
    <citation type="submission" date="2025-09" db="UniProtKB">
        <authorList>
            <consortium name="Ensembl"/>
        </authorList>
    </citation>
    <scope>IDENTIFICATION</scope>
</reference>
<protein>
    <recommendedName>
        <fullName evidence="4">Immunoglobulin V-set domain-containing protein</fullName>
    </recommendedName>
</protein>
<feature type="domain" description="Immunoglobulin V-set" evidence="4">
    <location>
        <begin position="40"/>
        <end position="116"/>
    </location>
</feature>
<evidence type="ECO:0000256" key="2">
    <source>
        <dbReference type="ARBA" id="ARBA00022859"/>
    </source>
</evidence>
<organism evidence="5 6">
    <name type="scientific">Amphilophus citrinellus</name>
    <name type="common">Midas cichlid</name>
    <name type="synonym">Cichlasoma citrinellum</name>
    <dbReference type="NCBI Taxonomy" id="61819"/>
    <lineage>
        <taxon>Eukaryota</taxon>
        <taxon>Metazoa</taxon>
        <taxon>Chordata</taxon>
        <taxon>Craniata</taxon>
        <taxon>Vertebrata</taxon>
        <taxon>Euteleostomi</taxon>
        <taxon>Actinopterygii</taxon>
        <taxon>Neopterygii</taxon>
        <taxon>Teleostei</taxon>
        <taxon>Neoteleostei</taxon>
        <taxon>Acanthomorphata</taxon>
        <taxon>Ovalentaria</taxon>
        <taxon>Cichlomorphae</taxon>
        <taxon>Cichliformes</taxon>
        <taxon>Cichlidae</taxon>
        <taxon>New World cichlids</taxon>
        <taxon>Cichlasomatinae</taxon>
        <taxon>Heroini</taxon>
        <taxon>Amphilophus</taxon>
    </lineage>
</organism>
<dbReference type="GeneTree" id="ENSGT01050000245636"/>
<dbReference type="GO" id="GO:0005886">
    <property type="term" value="C:plasma membrane"/>
    <property type="evidence" value="ECO:0007669"/>
    <property type="project" value="TreeGrafter"/>
</dbReference>
<dbReference type="Gene3D" id="2.60.40.10">
    <property type="entry name" value="Immunoglobulins"/>
    <property type="match status" value="1"/>
</dbReference>